<gene>
    <name evidence="1" type="ORF">Bhyg_12511</name>
</gene>
<dbReference type="AlphaFoldDB" id="A0A9Q0MYE4"/>
<reference evidence="1" key="1">
    <citation type="submission" date="2022-07" db="EMBL/GenBank/DDBJ databases">
        <authorList>
            <person name="Trinca V."/>
            <person name="Uliana J.V.C."/>
            <person name="Torres T.T."/>
            <person name="Ward R.J."/>
            <person name="Monesi N."/>
        </authorList>
    </citation>
    <scope>NUCLEOTIDE SEQUENCE</scope>
    <source>
        <strain evidence="1">HSMRA1968</strain>
        <tissue evidence="1">Whole embryos</tissue>
    </source>
</reference>
<organism evidence="1 2">
    <name type="scientific">Pseudolycoriella hygida</name>
    <dbReference type="NCBI Taxonomy" id="35572"/>
    <lineage>
        <taxon>Eukaryota</taxon>
        <taxon>Metazoa</taxon>
        <taxon>Ecdysozoa</taxon>
        <taxon>Arthropoda</taxon>
        <taxon>Hexapoda</taxon>
        <taxon>Insecta</taxon>
        <taxon>Pterygota</taxon>
        <taxon>Neoptera</taxon>
        <taxon>Endopterygota</taxon>
        <taxon>Diptera</taxon>
        <taxon>Nematocera</taxon>
        <taxon>Sciaroidea</taxon>
        <taxon>Sciaridae</taxon>
        <taxon>Pseudolycoriella</taxon>
    </lineage>
</organism>
<evidence type="ECO:0000313" key="1">
    <source>
        <dbReference type="EMBL" id="KAJ6639764.1"/>
    </source>
</evidence>
<keyword evidence="2" id="KW-1185">Reference proteome</keyword>
<evidence type="ECO:0000313" key="2">
    <source>
        <dbReference type="Proteomes" id="UP001151699"/>
    </source>
</evidence>
<proteinExistence type="predicted"/>
<protein>
    <submittedName>
        <fullName evidence="1">Uncharacterized protein</fullName>
    </submittedName>
</protein>
<sequence length="97" mass="11304">MDITIDDLLEIFVFPKFQFIAHQNEISNENDFNPTFFEVLDDQELLEHVYEDEAWDSRSGDERLCVPAEEVPATVGDEQLGHKPVEQNFHSEVLHFP</sequence>
<comment type="caution">
    <text evidence="1">The sequence shown here is derived from an EMBL/GenBank/DDBJ whole genome shotgun (WGS) entry which is preliminary data.</text>
</comment>
<name>A0A9Q0MYE4_9DIPT</name>
<dbReference type="Proteomes" id="UP001151699">
    <property type="component" value="Chromosome X"/>
</dbReference>
<dbReference type="EMBL" id="WJQU01000003">
    <property type="protein sequence ID" value="KAJ6639764.1"/>
    <property type="molecule type" value="Genomic_DNA"/>
</dbReference>
<accession>A0A9Q0MYE4</accession>